<dbReference type="GO" id="GO:0006270">
    <property type="term" value="P:DNA replication initiation"/>
    <property type="evidence" value="ECO:0007669"/>
    <property type="project" value="TreeGrafter"/>
</dbReference>
<dbReference type="PANTHER" id="PTHR12087:SF0">
    <property type="entry name" value="ORIGIN RECOGNITION COMPLEX SUBUNIT 4"/>
    <property type="match status" value="1"/>
</dbReference>
<dbReference type="InterPro" id="IPR041664">
    <property type="entry name" value="AAA_16"/>
</dbReference>
<dbReference type="SUPFAM" id="SSF52540">
    <property type="entry name" value="P-loop containing nucleoside triphosphate hydrolases"/>
    <property type="match status" value="1"/>
</dbReference>
<dbReference type="Proteomes" id="UP000242287">
    <property type="component" value="Unassembled WGS sequence"/>
</dbReference>
<dbReference type="Pfam" id="PF14629">
    <property type="entry name" value="ORC4_C"/>
    <property type="match status" value="1"/>
</dbReference>
<dbReference type="InterPro" id="IPR016527">
    <property type="entry name" value="ORC4"/>
</dbReference>
<dbReference type="GO" id="GO:0005664">
    <property type="term" value="C:nuclear origin of replication recognition complex"/>
    <property type="evidence" value="ECO:0007669"/>
    <property type="project" value="TreeGrafter"/>
</dbReference>
<evidence type="ECO:0000259" key="6">
    <source>
        <dbReference type="Pfam" id="PF13191"/>
    </source>
</evidence>
<dbReference type="STRING" id="703135.A0A2A9NY64"/>
<accession>A0A2A9NY64</accession>
<evidence type="ECO:0000256" key="2">
    <source>
        <dbReference type="ARBA" id="ARBA00005334"/>
    </source>
</evidence>
<gene>
    <name evidence="8" type="ORF">AMATHDRAFT_139382</name>
</gene>
<dbReference type="GO" id="GO:0003688">
    <property type="term" value="F:DNA replication origin binding"/>
    <property type="evidence" value="ECO:0007669"/>
    <property type="project" value="TreeGrafter"/>
</dbReference>
<evidence type="ECO:0000256" key="4">
    <source>
        <dbReference type="ARBA" id="ARBA00023125"/>
    </source>
</evidence>
<dbReference type="InterPro" id="IPR032705">
    <property type="entry name" value="ORC4_C"/>
</dbReference>
<feature type="domain" description="Orc1-like AAA ATPase" evidence="6">
    <location>
        <begin position="44"/>
        <end position="196"/>
    </location>
</feature>
<evidence type="ECO:0000313" key="8">
    <source>
        <dbReference type="EMBL" id="PFH52752.1"/>
    </source>
</evidence>
<organism evidence="8 9">
    <name type="scientific">Amanita thiersii Skay4041</name>
    <dbReference type="NCBI Taxonomy" id="703135"/>
    <lineage>
        <taxon>Eukaryota</taxon>
        <taxon>Fungi</taxon>
        <taxon>Dikarya</taxon>
        <taxon>Basidiomycota</taxon>
        <taxon>Agaricomycotina</taxon>
        <taxon>Agaricomycetes</taxon>
        <taxon>Agaricomycetidae</taxon>
        <taxon>Agaricales</taxon>
        <taxon>Pluteineae</taxon>
        <taxon>Amanitaceae</taxon>
        <taxon>Amanita</taxon>
    </lineage>
</organism>
<evidence type="ECO:0000313" key="9">
    <source>
        <dbReference type="Proteomes" id="UP000242287"/>
    </source>
</evidence>
<feature type="domain" description="Origin recognition complex subunit 4 C-terminal" evidence="7">
    <location>
        <begin position="263"/>
        <end position="449"/>
    </location>
</feature>
<sequence>MLSTPFHHALLLQKCHVLQQLRLLNTGSNIEGHLKPSVNQFAYQQLCHLIDGTVHRSEGNSCLLLGPRGSGKSLLMDKCLSVIPEQAIILRLSGWMQTSDRMALREIAHQLNEQVGSELHDLEGILRTSDDANSSDLGIPLSTSSLPLPTSAQLPSLISLLPTLPRSTIIILDAFDLFALHPRQSLLYCLLDTVQSCRAGTSNKGIAVIGITTRMDTINLLEKRVKSRFSGRMLRTAPSSEFQSWMRITESILCSNAFDTSSRQQMNEENSETWKDMWISNVRQFLADQAVLKCLHDTFSITRDVQVLTRLLTHLVTQLSPASPFPSSTGLTTAAAIQRGRSTFTSLYALPYPCLCLLVAAVLSDTSGYPFLTFEMLFESFRNQVRASTSAPVQIQGGSIGMMRCSRPAFELLISAYIFVPTTVPSLTTAKEFVKYRCSLERDDIKKAVDKFGQTNVKKWLYKSQQ</sequence>
<dbReference type="AlphaFoldDB" id="A0A2A9NY64"/>
<dbReference type="PANTHER" id="PTHR12087">
    <property type="entry name" value="ORIGIN RECOGNITION COMPLEX SUBUNIT 4"/>
    <property type="match status" value="1"/>
</dbReference>
<dbReference type="Gene3D" id="3.40.50.300">
    <property type="entry name" value="P-loop containing nucleotide triphosphate hydrolases"/>
    <property type="match status" value="1"/>
</dbReference>
<protein>
    <submittedName>
        <fullName evidence="8">Uncharacterized protein</fullName>
    </submittedName>
</protein>
<reference evidence="8 9" key="1">
    <citation type="submission" date="2014-02" db="EMBL/GenBank/DDBJ databases">
        <title>Transposable element dynamics among asymbiotic and ectomycorrhizal Amanita fungi.</title>
        <authorList>
            <consortium name="DOE Joint Genome Institute"/>
            <person name="Hess J."/>
            <person name="Skrede I."/>
            <person name="Wolfe B."/>
            <person name="LaButti K."/>
            <person name="Ohm R.A."/>
            <person name="Grigoriev I.V."/>
            <person name="Pringle A."/>
        </authorList>
    </citation>
    <scope>NUCLEOTIDE SEQUENCE [LARGE SCALE GENOMIC DNA]</scope>
    <source>
        <strain evidence="8 9">SKay4041</strain>
    </source>
</reference>
<dbReference type="EMBL" id="KZ301977">
    <property type="protein sequence ID" value="PFH52752.1"/>
    <property type="molecule type" value="Genomic_DNA"/>
</dbReference>
<evidence type="ECO:0000256" key="5">
    <source>
        <dbReference type="ARBA" id="ARBA00023242"/>
    </source>
</evidence>
<dbReference type="OrthoDB" id="343623at2759"/>
<keyword evidence="5" id="KW-0539">Nucleus</keyword>
<dbReference type="InterPro" id="IPR027417">
    <property type="entry name" value="P-loop_NTPase"/>
</dbReference>
<evidence type="ECO:0000259" key="7">
    <source>
        <dbReference type="Pfam" id="PF14629"/>
    </source>
</evidence>
<comment type="similarity">
    <text evidence="2">Belongs to the ORC4 family.</text>
</comment>
<evidence type="ECO:0000256" key="3">
    <source>
        <dbReference type="ARBA" id="ARBA00022705"/>
    </source>
</evidence>
<comment type="subcellular location">
    <subcellularLocation>
        <location evidence="1">Nucleus</location>
    </subcellularLocation>
</comment>
<keyword evidence="9" id="KW-1185">Reference proteome</keyword>
<evidence type="ECO:0000256" key="1">
    <source>
        <dbReference type="ARBA" id="ARBA00004123"/>
    </source>
</evidence>
<keyword evidence="3" id="KW-0235">DNA replication</keyword>
<name>A0A2A9NY64_9AGAR</name>
<proteinExistence type="inferred from homology"/>
<dbReference type="Pfam" id="PF13191">
    <property type="entry name" value="AAA_16"/>
    <property type="match status" value="1"/>
</dbReference>
<keyword evidence="4" id="KW-0238">DNA-binding</keyword>